<feature type="transmembrane region" description="Helical" evidence="1">
    <location>
        <begin position="43"/>
        <end position="66"/>
    </location>
</feature>
<dbReference type="AlphaFoldDB" id="A0A1F6A2W6"/>
<evidence type="ECO:0000313" key="3">
    <source>
        <dbReference type="Proteomes" id="UP000176253"/>
    </source>
</evidence>
<sequence>MHFRINLTFDLDAFTKNPLGKYAVYYLIFLKSPKRDKKQETGIIYLLLHAIGKISLVYLRIVAYIYHLFLQKEKA</sequence>
<proteinExistence type="predicted"/>
<name>A0A1F6A2W6_9BACT</name>
<protein>
    <submittedName>
        <fullName evidence="2">Uncharacterized protein</fullName>
    </submittedName>
</protein>
<evidence type="ECO:0000256" key="1">
    <source>
        <dbReference type="SAM" id="Phobius"/>
    </source>
</evidence>
<organism evidence="2 3">
    <name type="scientific">Candidatus Gottesmanbacteria bacterium RIFCSPHIGHO2_02_FULL_39_14</name>
    <dbReference type="NCBI Taxonomy" id="1798383"/>
    <lineage>
        <taxon>Bacteria</taxon>
        <taxon>Candidatus Gottesmaniibacteriota</taxon>
    </lineage>
</organism>
<dbReference type="STRING" id="1798383.A3D78_06735"/>
<reference evidence="2 3" key="1">
    <citation type="journal article" date="2016" name="Nat. Commun.">
        <title>Thousands of microbial genomes shed light on interconnected biogeochemical processes in an aquifer system.</title>
        <authorList>
            <person name="Anantharaman K."/>
            <person name="Brown C.T."/>
            <person name="Hug L.A."/>
            <person name="Sharon I."/>
            <person name="Castelle C.J."/>
            <person name="Probst A.J."/>
            <person name="Thomas B.C."/>
            <person name="Singh A."/>
            <person name="Wilkins M.J."/>
            <person name="Karaoz U."/>
            <person name="Brodie E.L."/>
            <person name="Williams K.H."/>
            <person name="Hubbard S.S."/>
            <person name="Banfield J.F."/>
        </authorList>
    </citation>
    <scope>NUCLEOTIDE SEQUENCE [LARGE SCALE GENOMIC DNA]</scope>
</reference>
<keyword evidence="1" id="KW-0472">Membrane</keyword>
<keyword evidence="1" id="KW-0812">Transmembrane</keyword>
<comment type="caution">
    <text evidence="2">The sequence shown here is derived from an EMBL/GenBank/DDBJ whole genome shotgun (WGS) entry which is preliminary data.</text>
</comment>
<dbReference type="Proteomes" id="UP000176253">
    <property type="component" value="Unassembled WGS sequence"/>
</dbReference>
<accession>A0A1F6A2W6</accession>
<evidence type="ECO:0000313" key="2">
    <source>
        <dbReference type="EMBL" id="OGG19035.1"/>
    </source>
</evidence>
<keyword evidence="1" id="KW-1133">Transmembrane helix</keyword>
<gene>
    <name evidence="2" type="ORF">A3D78_06735</name>
</gene>
<dbReference type="EMBL" id="MFJM01000007">
    <property type="protein sequence ID" value="OGG19035.1"/>
    <property type="molecule type" value="Genomic_DNA"/>
</dbReference>